<protein>
    <recommendedName>
        <fullName evidence="3">DUF1684 domain-containing protein</fullName>
    </recommendedName>
</protein>
<evidence type="ECO:0008006" key="3">
    <source>
        <dbReference type="Google" id="ProtNLM"/>
    </source>
</evidence>
<name>A0A2L0UFR3_9MICC</name>
<proteinExistence type="predicted"/>
<dbReference type="EMBL" id="CP024915">
    <property type="protein sequence ID" value="AUZ88058.1"/>
    <property type="molecule type" value="Genomic_DNA"/>
</dbReference>
<dbReference type="Pfam" id="PF07920">
    <property type="entry name" value="DUF1684"/>
    <property type="match status" value="1"/>
</dbReference>
<reference evidence="1 2" key="1">
    <citation type="submission" date="2017-11" db="EMBL/GenBank/DDBJ databases">
        <title>Draft genome of Arthrobacter agilis strain UMCV2, a plant growth-promoting rhizobacterium and biocontrol capacity of phytopathogenic fungi.</title>
        <authorList>
            <person name="Martinez-Camara R."/>
            <person name="Santoyo G."/>
            <person name="Moreno-Hagelsieb G."/>
            <person name="Valencia-Cantero E."/>
        </authorList>
    </citation>
    <scope>NUCLEOTIDE SEQUENCE [LARGE SCALE GENOMIC DNA]</scope>
    <source>
        <strain evidence="1 2">UMCV2</strain>
    </source>
</reference>
<dbReference type="PANTHER" id="PTHR41913">
    <property type="entry name" value="DUF1684 DOMAIN-CONTAINING PROTEIN"/>
    <property type="match status" value="1"/>
</dbReference>
<dbReference type="Proteomes" id="UP000239187">
    <property type="component" value="Chromosome"/>
</dbReference>
<evidence type="ECO:0000313" key="1">
    <source>
        <dbReference type="EMBL" id="AUZ88058.1"/>
    </source>
</evidence>
<evidence type="ECO:0000313" key="2">
    <source>
        <dbReference type="Proteomes" id="UP000239187"/>
    </source>
</evidence>
<dbReference type="RefSeq" id="WP_208739233.1">
    <property type="nucleotide sequence ID" value="NZ_CP024915.1"/>
</dbReference>
<sequence>MSTTTRTAEERWARFREARNAALAEEHGWLSLTSFQWLGPEPAEVEQVPGLWSATDDGASLTASAADGLIGLPGGPPGGHRVDGTITAVLDDEESLLWVSHGGSTGRRIVVELARRAGRYAIRTRDAESPTATGFEEVPVFGYRPDLVVEARFEPYDEPREEHIRTAHDEVPGATTLVGDVVFSLPGDAREFRLGASQEEAGGLSITFHDSTNGSATADWRKVATRHPRPDGTVIVDFNRAINYPSAFTPYGTCPMPVDANRLEAAIEAGEKNPLS</sequence>
<dbReference type="PANTHER" id="PTHR41913:SF1">
    <property type="entry name" value="DUF1684 DOMAIN-CONTAINING PROTEIN"/>
    <property type="match status" value="1"/>
</dbReference>
<organism evidence="1 2">
    <name type="scientific">Arthrobacter agilis</name>
    <dbReference type="NCBI Taxonomy" id="37921"/>
    <lineage>
        <taxon>Bacteria</taxon>
        <taxon>Bacillati</taxon>
        <taxon>Actinomycetota</taxon>
        <taxon>Actinomycetes</taxon>
        <taxon>Micrococcales</taxon>
        <taxon>Micrococcaceae</taxon>
        <taxon>Arthrobacter</taxon>
    </lineage>
</organism>
<gene>
    <name evidence="1" type="ORF">CVO76_10780</name>
</gene>
<accession>A0A2L0UFR3</accession>
<dbReference type="InterPro" id="IPR012467">
    <property type="entry name" value="DUF1684"/>
</dbReference>
<dbReference type="AlphaFoldDB" id="A0A2L0UFR3"/>